<dbReference type="RefSeq" id="WP_115500954.1">
    <property type="nucleotide sequence ID" value="NZ_JACRTI010000060.1"/>
</dbReference>
<dbReference type="EMBL" id="QREV01000060">
    <property type="protein sequence ID" value="RDU47784.1"/>
    <property type="molecule type" value="Genomic_DNA"/>
</dbReference>
<protein>
    <submittedName>
        <fullName evidence="2">T9SS C-terminal target domain-containing protein</fullName>
    </submittedName>
    <submittedName>
        <fullName evidence="1">T9SS type A sorting domain-containing protein</fullName>
    </submittedName>
</protein>
<evidence type="ECO:0000313" key="3">
    <source>
        <dbReference type="Proteomes" id="UP000256321"/>
    </source>
</evidence>
<evidence type="ECO:0000313" key="4">
    <source>
        <dbReference type="Proteomes" id="UP000629596"/>
    </source>
</evidence>
<dbReference type="EMBL" id="JACRTI010000060">
    <property type="protein sequence ID" value="MBC8603465.1"/>
    <property type="molecule type" value="Genomic_DNA"/>
</dbReference>
<keyword evidence="4" id="KW-1185">Reference proteome</keyword>
<name>A0A3D8H9Y5_9BACT</name>
<dbReference type="Proteomes" id="UP000256321">
    <property type="component" value="Unassembled WGS sequence"/>
</dbReference>
<proteinExistence type="predicted"/>
<gene>
    <name evidence="2" type="ORF">DWU89_17680</name>
    <name evidence="1" type="ORF">H8784_17280</name>
</gene>
<comment type="caution">
    <text evidence="2">The sequence shown here is derived from an EMBL/GenBank/DDBJ whole genome shotgun (WGS) entry which is preliminary data.</text>
</comment>
<organism evidence="2 3">
    <name type="scientific">Parabacteroides acidifaciens</name>
    <dbReference type="NCBI Taxonomy" id="2290935"/>
    <lineage>
        <taxon>Bacteria</taxon>
        <taxon>Pseudomonadati</taxon>
        <taxon>Bacteroidota</taxon>
        <taxon>Bacteroidia</taxon>
        <taxon>Bacteroidales</taxon>
        <taxon>Tannerellaceae</taxon>
        <taxon>Parabacteroides</taxon>
    </lineage>
</organism>
<reference evidence="1 4" key="2">
    <citation type="submission" date="2020-08" db="EMBL/GenBank/DDBJ databases">
        <title>Genome public.</title>
        <authorList>
            <person name="Liu C."/>
            <person name="Sun Q."/>
        </authorList>
    </citation>
    <scope>NUCLEOTIDE SEQUENCE [LARGE SCALE GENOMIC DNA]</scope>
    <source>
        <strain evidence="1 4">426_9</strain>
    </source>
</reference>
<dbReference type="Proteomes" id="UP000629596">
    <property type="component" value="Unassembled WGS sequence"/>
</dbReference>
<evidence type="ECO:0000313" key="1">
    <source>
        <dbReference type="EMBL" id="MBC8603465.1"/>
    </source>
</evidence>
<accession>A0A3D8H9Y5</accession>
<reference evidence="2 3" key="1">
    <citation type="submission" date="2018-07" db="EMBL/GenBank/DDBJ databases">
        <title>Parabacteroides acidifaciens nov. sp., isolated from human feces.</title>
        <authorList>
            <person name="Wang Y.J."/>
        </authorList>
    </citation>
    <scope>NUCLEOTIDE SEQUENCE [LARGE SCALE GENOMIC DNA]</scope>
    <source>
        <strain evidence="2 3">426-9</strain>
    </source>
</reference>
<dbReference type="AlphaFoldDB" id="A0A3D8H9Y5"/>
<sequence length="921" mass="96282">MRATLLTVLTLLFTTYIYGQERTTTLDLTKGHITITETGYTQNTTQGTTLEETKFTGSYVITQSDPNDATTNMIDVKSGTHTITLNGVKATNAGTDHSILSLSEGVELTLSLAGRNTLGDYQSGVATDKATLHVPPGATLTIKGEGTLLTVSQEGAAIGGNKGEHCGKIIIEDGSLFINTFGSGSGAGIGAGAGSSAPNTGEIIIKGGKIMKSTTAGGSTGAFVGGGEGCDGGKITIDGGYINAQGSSYAAVIGGGKGGGAGEITITGGLVRTAGNADSSIPTLGSGSEGTGGKISISGGVVDAYAIDEANTAPIGGTNTTVEITDNAVVFAYNAKKDDNAGISGTTDETKWQGIVFKGHTGKVYGNEVTLHESVVIPQGFTLTVEAGKTLTVPKSVLMVNQGTIVCSDGTLTNNGIILNKGTFTGTPGSNSVVTTLELKDIADMFIYKKDTVYTGKAIEPVVTLKGRLESEGVYGVSYSENTDIGTGKIRVTARKNKWLTGDPLELTFTINKAPLTVAPTEGQVLDEGETIGYEIYGAIDGKDVAFKDDGALSLSNGVIGQGTLALTEESAKTYDLKFLEGVKATYLGIALTPDGNNGWFKTEGGIIFNAPAGFEIALAGSELKADPTYGNFFTYATEGVSTVRYNLRRTTTQTVYEKTRDVKYDATLPALKGGAPVIDYLKATFTLTDATSGIASYSYTLDGNSSNKVENNSVGGKAEESFTVTDKAGQHQMELTVTDVAGNTETSSISFELKGKPYIPPVVSNYYTVTLPEVEGVILNRKPGGHTVEEGYDFSFTLTLDAGYDLSVPVVTTNRGETLTPDIAGRYRIRNVEEDITVSITGVFPNDDPTANAAINGEVQVKALGSTLYIYTPKEETLSVYTLTGHLLKQQRTTGSTEHRLPAGLYLVRVDGRTYKVVIR</sequence>
<evidence type="ECO:0000313" key="2">
    <source>
        <dbReference type="EMBL" id="RDU47784.1"/>
    </source>
</evidence>